<keyword evidence="3" id="KW-1185">Reference proteome</keyword>
<sequence length="167" mass="18180">MYSVCVSVFCLVVAGVLAEPFCPRTYPVRLSNTGPTATTIPIINKHVRTPTVERMPLRTAGCIPRPKTIDNVCTCYKTVIKPQVHNQIISVPSVQRVIQTAARPVVEKIHYEATPVDSPLCSSYPYASGVATLARFPFGLTNFMKPTCTTSLVTLPSCVCRPSALIL</sequence>
<comment type="caution">
    <text evidence="2">The sequence shown here is derived from an EMBL/GenBank/DDBJ whole genome shotgun (WGS) entry which is preliminary data.</text>
</comment>
<gene>
    <name evidence="2" type="ORF">RUM44_007036</name>
</gene>
<feature type="signal peptide" evidence="1">
    <location>
        <begin position="1"/>
        <end position="18"/>
    </location>
</feature>
<dbReference type="EMBL" id="JAWJWF010000005">
    <property type="protein sequence ID" value="KAK6632006.1"/>
    <property type="molecule type" value="Genomic_DNA"/>
</dbReference>
<accession>A0ABR1AZK4</accession>
<evidence type="ECO:0000313" key="3">
    <source>
        <dbReference type="Proteomes" id="UP001359485"/>
    </source>
</evidence>
<reference evidence="2 3" key="1">
    <citation type="submission" date="2023-09" db="EMBL/GenBank/DDBJ databases">
        <title>Genomes of two closely related lineages of the louse Polyplax serrata with different host specificities.</title>
        <authorList>
            <person name="Martinu J."/>
            <person name="Tarabai H."/>
            <person name="Stefka J."/>
            <person name="Hypsa V."/>
        </authorList>
    </citation>
    <scope>NUCLEOTIDE SEQUENCE [LARGE SCALE GENOMIC DNA]</scope>
    <source>
        <strain evidence="2">98ZLc_SE</strain>
    </source>
</reference>
<dbReference type="Proteomes" id="UP001359485">
    <property type="component" value="Unassembled WGS sequence"/>
</dbReference>
<evidence type="ECO:0000313" key="2">
    <source>
        <dbReference type="EMBL" id="KAK6632006.1"/>
    </source>
</evidence>
<feature type="chain" id="PRO_5047285285" evidence="1">
    <location>
        <begin position="19"/>
        <end position="167"/>
    </location>
</feature>
<evidence type="ECO:0000256" key="1">
    <source>
        <dbReference type="SAM" id="SignalP"/>
    </source>
</evidence>
<protein>
    <submittedName>
        <fullName evidence="2">Uncharacterized protein</fullName>
    </submittedName>
</protein>
<organism evidence="2 3">
    <name type="scientific">Polyplax serrata</name>
    <name type="common">Common mouse louse</name>
    <dbReference type="NCBI Taxonomy" id="468196"/>
    <lineage>
        <taxon>Eukaryota</taxon>
        <taxon>Metazoa</taxon>
        <taxon>Ecdysozoa</taxon>
        <taxon>Arthropoda</taxon>
        <taxon>Hexapoda</taxon>
        <taxon>Insecta</taxon>
        <taxon>Pterygota</taxon>
        <taxon>Neoptera</taxon>
        <taxon>Paraneoptera</taxon>
        <taxon>Psocodea</taxon>
        <taxon>Troctomorpha</taxon>
        <taxon>Phthiraptera</taxon>
        <taxon>Anoplura</taxon>
        <taxon>Polyplacidae</taxon>
        <taxon>Polyplax</taxon>
    </lineage>
</organism>
<name>A0ABR1AZK4_POLSC</name>
<proteinExistence type="predicted"/>
<keyword evidence="1" id="KW-0732">Signal</keyword>